<dbReference type="Pfam" id="PF04552">
    <property type="entry name" value="Sigma54_DBD"/>
    <property type="match status" value="1"/>
</dbReference>
<dbReference type="InterPro" id="IPR007046">
    <property type="entry name" value="RNA_pol_sigma_54_core-bd"/>
</dbReference>
<dbReference type="PANTHER" id="PTHR32248:SF4">
    <property type="entry name" value="RNA POLYMERASE SIGMA-54 FACTOR"/>
    <property type="match status" value="1"/>
</dbReference>
<dbReference type="PROSITE" id="PS50044">
    <property type="entry name" value="SIGMA54_3"/>
    <property type="match status" value="1"/>
</dbReference>
<dbReference type="PANTHER" id="PTHR32248">
    <property type="entry name" value="RNA POLYMERASE SIGMA-54 FACTOR"/>
    <property type="match status" value="1"/>
</dbReference>
<dbReference type="Pfam" id="PF00309">
    <property type="entry name" value="Sigma54_AID"/>
    <property type="match status" value="1"/>
</dbReference>
<evidence type="ECO:0000256" key="1">
    <source>
        <dbReference type="ARBA" id="ARBA00008798"/>
    </source>
</evidence>
<keyword evidence="14" id="KW-1185">Reference proteome</keyword>
<dbReference type="InterPro" id="IPR000394">
    <property type="entry name" value="RNA_pol_sigma_54"/>
</dbReference>
<evidence type="ECO:0000256" key="6">
    <source>
        <dbReference type="ARBA" id="ARBA00023082"/>
    </source>
</evidence>
<keyword evidence="2 9" id="KW-0240">DNA-directed RNA polymerase</keyword>
<keyword evidence="8 9" id="KW-0804">Transcription</keyword>
<accession>A0ABT5YMM1</accession>
<evidence type="ECO:0000256" key="4">
    <source>
        <dbReference type="ARBA" id="ARBA00022695"/>
    </source>
</evidence>
<dbReference type="NCBIfam" id="TIGR02395">
    <property type="entry name" value="rpoN_sigma"/>
    <property type="match status" value="1"/>
</dbReference>
<name>A0ABT5YMM1_9PROT</name>
<keyword evidence="4 9" id="KW-0548">Nucleotidyltransferase</keyword>
<dbReference type="RefSeq" id="WP_275822157.1">
    <property type="nucleotide sequence ID" value="NZ_JARHUD010000004.1"/>
</dbReference>
<comment type="caution">
    <text evidence="13">The sequence shown here is derived from an EMBL/GenBank/DDBJ whole genome shotgun (WGS) entry which is preliminary data.</text>
</comment>
<keyword evidence="6 9" id="KW-0731">Sigma factor</keyword>
<evidence type="ECO:0000313" key="13">
    <source>
        <dbReference type="EMBL" id="MDF2096093.1"/>
    </source>
</evidence>
<feature type="domain" description="RNA polymerase sigma factor 54 DNA-binding" evidence="11">
    <location>
        <begin position="316"/>
        <end position="474"/>
    </location>
</feature>
<comment type="similarity">
    <text evidence="1 9">Belongs to the sigma-54 factor family.</text>
</comment>
<evidence type="ECO:0000256" key="2">
    <source>
        <dbReference type="ARBA" id="ARBA00022478"/>
    </source>
</evidence>
<keyword evidence="7 9" id="KW-0238">DNA-binding</keyword>
<feature type="region of interest" description="Disordered" evidence="10">
    <location>
        <begin position="69"/>
        <end position="108"/>
    </location>
</feature>
<dbReference type="InterPro" id="IPR007634">
    <property type="entry name" value="RNA_pol_sigma_54_DNA-bd"/>
</dbReference>
<evidence type="ECO:0000256" key="3">
    <source>
        <dbReference type="ARBA" id="ARBA00022679"/>
    </source>
</evidence>
<feature type="compositionally biased region" description="Polar residues" evidence="10">
    <location>
        <begin position="70"/>
        <end position="81"/>
    </location>
</feature>
<evidence type="ECO:0000259" key="12">
    <source>
        <dbReference type="Pfam" id="PF04963"/>
    </source>
</evidence>
<evidence type="ECO:0000259" key="11">
    <source>
        <dbReference type="Pfam" id="PF04552"/>
    </source>
</evidence>
<dbReference type="PIRSF" id="PIRSF000774">
    <property type="entry name" value="RpoN"/>
    <property type="match status" value="1"/>
</dbReference>
<dbReference type="EMBL" id="JARHUD010000004">
    <property type="protein sequence ID" value="MDF2096093.1"/>
    <property type="molecule type" value="Genomic_DNA"/>
</dbReference>
<evidence type="ECO:0000313" key="14">
    <source>
        <dbReference type="Proteomes" id="UP001215503"/>
    </source>
</evidence>
<evidence type="ECO:0000256" key="5">
    <source>
        <dbReference type="ARBA" id="ARBA00023015"/>
    </source>
</evidence>
<protein>
    <recommendedName>
        <fullName evidence="9">RNA polymerase sigma-54 factor</fullName>
    </recommendedName>
</protein>
<dbReference type="Proteomes" id="UP001215503">
    <property type="component" value="Unassembled WGS sequence"/>
</dbReference>
<dbReference type="NCBIfam" id="NF009118">
    <property type="entry name" value="PRK12469.1"/>
    <property type="match status" value="1"/>
</dbReference>
<dbReference type="InterPro" id="IPR038709">
    <property type="entry name" value="RpoN_core-bd_sf"/>
</dbReference>
<proteinExistence type="inferred from homology"/>
<evidence type="ECO:0000256" key="7">
    <source>
        <dbReference type="ARBA" id="ARBA00023125"/>
    </source>
</evidence>
<comment type="function">
    <text evidence="9">Sigma factors are initiation factors that promote the attachment of RNA polymerase to specific initiation sites and are then released.</text>
</comment>
<evidence type="ECO:0000256" key="8">
    <source>
        <dbReference type="ARBA" id="ARBA00023163"/>
    </source>
</evidence>
<reference evidence="13 14" key="1">
    <citation type="submission" date="2023-03" db="EMBL/GenBank/DDBJ databases">
        <title>Fodinicurvata sp. CAU 1616 isolated from sea sendiment.</title>
        <authorList>
            <person name="Kim W."/>
        </authorList>
    </citation>
    <scope>NUCLEOTIDE SEQUENCE [LARGE SCALE GENOMIC DNA]</scope>
    <source>
        <strain evidence="13 14">CAU 1616</strain>
    </source>
</reference>
<dbReference type="Gene3D" id="1.10.10.60">
    <property type="entry name" value="Homeodomain-like"/>
    <property type="match status" value="1"/>
</dbReference>
<evidence type="ECO:0000256" key="9">
    <source>
        <dbReference type="PIRNR" id="PIRNR000774"/>
    </source>
</evidence>
<dbReference type="Gene3D" id="1.10.10.1330">
    <property type="entry name" value="RNA polymerase sigma-54 factor, core-binding domain"/>
    <property type="match status" value="1"/>
</dbReference>
<organism evidence="13 14">
    <name type="scientific">Aquibaculum arenosum</name>
    <dbReference type="NCBI Taxonomy" id="3032591"/>
    <lineage>
        <taxon>Bacteria</taxon>
        <taxon>Pseudomonadati</taxon>
        <taxon>Pseudomonadota</taxon>
        <taxon>Alphaproteobacteria</taxon>
        <taxon>Rhodospirillales</taxon>
        <taxon>Rhodovibrionaceae</taxon>
        <taxon>Aquibaculum</taxon>
    </lineage>
</organism>
<dbReference type="PROSITE" id="PS00718">
    <property type="entry name" value="SIGMA54_2"/>
    <property type="match status" value="1"/>
</dbReference>
<evidence type="ECO:0000256" key="10">
    <source>
        <dbReference type="SAM" id="MobiDB-lite"/>
    </source>
</evidence>
<dbReference type="Pfam" id="PF04963">
    <property type="entry name" value="Sigma54_CBD"/>
    <property type="match status" value="1"/>
</dbReference>
<feature type="domain" description="RNA polymerase sigma factor 54 core-binding" evidence="12">
    <location>
        <begin position="119"/>
        <end position="299"/>
    </location>
</feature>
<sequence length="480" mass="53398">MPPRHSLVLRPTQSLAMTARLQQAIKLLQFSQSELEAFVDAELVDNPLLERAQDLSDAGEAGDRLEAVQTLPTEQASQQPPDWSDWDEYRNEEPWSPQDRAAPATAGVESDWSLEHLPQPDVGLREHLLEQLRLERLSQRESTLAAALIDALDPDGYLRAELPELAADLGCAPADLEALVPRLQELEPSGVFARSLQECFALQLARLDRLDPAMQTLLDNLPLLAEGRWSRLQSLCGVDVDDLNEMVSELRRLDAAPGHAFAAPSPETLIPEVLVTRDATGIWQASLNPEGRIQVRVDASAYRQLVRRCRTAGDRNYLSERYQAARWLERSLQQRGDTLLRVANALVGTQQDFFEQGASGLRPLTRRELAEKLTLHESTVSRAIANKHLACPRGTFALSYFFTTAIAGAEGDAHAAESIRQRIRSLIEGESPEAILSDEALVALLKQDGIEIARRTVAKYREAMNIPTSRQRRRQARLAG</sequence>
<dbReference type="PRINTS" id="PR00045">
    <property type="entry name" value="SIGMA54FCT"/>
</dbReference>
<gene>
    <name evidence="13" type="primary">rpoN</name>
    <name evidence="13" type="ORF">P2G67_08905</name>
</gene>
<keyword evidence="3 9" id="KW-0808">Transferase</keyword>
<keyword evidence="5 9" id="KW-0805">Transcription regulation</keyword>